<protein>
    <recommendedName>
        <fullName evidence="1">RNase H type-1 domain-containing protein</fullName>
    </recommendedName>
</protein>
<comment type="caution">
    <text evidence="2">The sequence shown here is derived from an EMBL/GenBank/DDBJ whole genome shotgun (WGS) entry which is preliminary data.</text>
</comment>
<dbReference type="InterPro" id="IPR002156">
    <property type="entry name" value="RNaseH_domain"/>
</dbReference>
<proteinExistence type="predicted"/>
<dbReference type="InterPro" id="IPR044730">
    <property type="entry name" value="RNase_H-like_dom_plant"/>
</dbReference>
<gene>
    <name evidence="2" type="ORF">F2Q69_00024207</name>
</gene>
<dbReference type="SUPFAM" id="SSF53098">
    <property type="entry name" value="Ribonuclease H-like"/>
    <property type="match status" value="1"/>
</dbReference>
<dbReference type="Pfam" id="PF13456">
    <property type="entry name" value="RVT_3"/>
    <property type="match status" value="1"/>
</dbReference>
<accession>A0A8S9Q5W4</accession>
<evidence type="ECO:0000259" key="1">
    <source>
        <dbReference type="Pfam" id="PF13456"/>
    </source>
</evidence>
<dbReference type="EMBL" id="QGKX02001290">
    <property type="protein sequence ID" value="KAF3537156.1"/>
    <property type="molecule type" value="Genomic_DNA"/>
</dbReference>
<dbReference type="Proteomes" id="UP000712600">
    <property type="component" value="Unassembled WGS sequence"/>
</dbReference>
<dbReference type="CDD" id="cd06222">
    <property type="entry name" value="RNase_H_like"/>
    <property type="match status" value="1"/>
</dbReference>
<name>A0A8S9Q5W4_BRACR</name>
<dbReference type="InterPro" id="IPR012337">
    <property type="entry name" value="RNaseH-like_sf"/>
</dbReference>
<dbReference type="Gene3D" id="3.30.420.10">
    <property type="entry name" value="Ribonuclease H-like superfamily/Ribonuclease H"/>
    <property type="match status" value="1"/>
</dbReference>
<dbReference type="InterPro" id="IPR036397">
    <property type="entry name" value="RNaseH_sf"/>
</dbReference>
<dbReference type="GO" id="GO:0004523">
    <property type="term" value="F:RNA-DNA hybrid ribonuclease activity"/>
    <property type="evidence" value="ECO:0007669"/>
    <property type="project" value="InterPro"/>
</dbReference>
<dbReference type="AlphaFoldDB" id="A0A8S9Q5W4"/>
<dbReference type="PANTHER" id="PTHR34146">
    <property type="entry name" value="POLYNUCLEOTIDYL TRANSFERASE, RIBONUCLEASE H-LIKE SUPERFAMILY PROTEIN-RELATED"/>
    <property type="match status" value="1"/>
</dbReference>
<feature type="domain" description="RNase H type-1" evidence="1">
    <location>
        <begin position="23"/>
        <end position="134"/>
    </location>
</feature>
<dbReference type="GO" id="GO:0003676">
    <property type="term" value="F:nucleic acid binding"/>
    <property type="evidence" value="ECO:0007669"/>
    <property type="project" value="InterPro"/>
</dbReference>
<organism evidence="2 3">
    <name type="scientific">Brassica cretica</name>
    <name type="common">Mustard</name>
    <dbReference type="NCBI Taxonomy" id="69181"/>
    <lineage>
        <taxon>Eukaryota</taxon>
        <taxon>Viridiplantae</taxon>
        <taxon>Streptophyta</taxon>
        <taxon>Embryophyta</taxon>
        <taxon>Tracheophyta</taxon>
        <taxon>Spermatophyta</taxon>
        <taxon>Magnoliopsida</taxon>
        <taxon>eudicotyledons</taxon>
        <taxon>Gunneridae</taxon>
        <taxon>Pentapetalae</taxon>
        <taxon>rosids</taxon>
        <taxon>malvids</taxon>
        <taxon>Brassicales</taxon>
        <taxon>Brassicaceae</taxon>
        <taxon>Brassiceae</taxon>
        <taxon>Brassica</taxon>
    </lineage>
</organism>
<dbReference type="PANTHER" id="PTHR34146:SF3">
    <property type="entry name" value="POLYNUCLEOTIDYL TRANSFERASE, RIBONUCLEASE H-LIKE SUPERFAMILY PROTEIN"/>
    <property type="match status" value="1"/>
</dbReference>
<evidence type="ECO:0000313" key="3">
    <source>
        <dbReference type="Proteomes" id="UP000712600"/>
    </source>
</evidence>
<sequence length="199" mass="21768">MKSVGGDQASQDTEVGRWQCQIEDQGDTCLGFVLLDDGRTTMFGFKGNISSASPLHAKVEGILWALQEILKSRRREIQILSDCEQLVKIILTDMELPALAPELDEIKALSSEFSSFSISAIPRSHNARADRLAKGGRIRKLNPSCSIKCSGGELPAGDVADVSAYEPHVFFVLLGATRGHVLSAKRQWFTLRVFGCLGF</sequence>
<reference evidence="2" key="1">
    <citation type="submission" date="2019-12" db="EMBL/GenBank/DDBJ databases">
        <title>Genome sequencing and annotation of Brassica cretica.</title>
        <authorList>
            <person name="Studholme D.J."/>
            <person name="Sarris P."/>
        </authorList>
    </citation>
    <scope>NUCLEOTIDE SEQUENCE</scope>
    <source>
        <strain evidence="2">PFS-109/04</strain>
        <tissue evidence="2">Leaf</tissue>
    </source>
</reference>
<evidence type="ECO:0000313" key="2">
    <source>
        <dbReference type="EMBL" id="KAF3537156.1"/>
    </source>
</evidence>